<keyword evidence="2" id="KW-0812">Transmembrane</keyword>
<protein>
    <submittedName>
        <fullName evidence="3">Uncharacterized protein</fullName>
    </submittedName>
</protein>
<sequence>ALLFVATLIAVNKVGSPQYVGWYAVPVVWGLVAGYPSARRFLPVAIGLLPLALLTQVIYPGFYDQLLAVRPWMVSVLTVRNALEVVVLVWAVVVLVRLARRSSVPAPGGPAVRPPAARPSGRPSASTVEPPVHGGVDRGRMDA</sequence>
<proteinExistence type="predicted"/>
<evidence type="ECO:0000313" key="3">
    <source>
        <dbReference type="EMBL" id="KTR38268.1"/>
    </source>
</evidence>
<feature type="transmembrane region" description="Helical" evidence="2">
    <location>
        <begin position="20"/>
        <end position="37"/>
    </location>
</feature>
<feature type="region of interest" description="Disordered" evidence="1">
    <location>
        <begin position="103"/>
        <end position="143"/>
    </location>
</feature>
<dbReference type="Proteomes" id="UP000078335">
    <property type="component" value="Unassembled WGS sequence"/>
</dbReference>
<keyword evidence="2" id="KW-0472">Membrane</keyword>
<feature type="non-terminal residue" evidence="3">
    <location>
        <position position="1"/>
    </location>
</feature>
<organism evidence="3 4">
    <name type="scientific">Curtobacterium oceanosedimentum</name>
    <dbReference type="NCBI Taxonomy" id="465820"/>
    <lineage>
        <taxon>Bacteria</taxon>
        <taxon>Bacillati</taxon>
        <taxon>Actinomycetota</taxon>
        <taxon>Actinomycetes</taxon>
        <taxon>Micrococcales</taxon>
        <taxon>Microbacteriaceae</taxon>
        <taxon>Curtobacterium</taxon>
    </lineage>
</organism>
<keyword evidence="2" id="KW-1133">Transmembrane helix</keyword>
<keyword evidence="4" id="KW-1185">Reference proteome</keyword>
<feature type="transmembrane region" description="Helical" evidence="2">
    <location>
        <begin position="44"/>
        <end position="62"/>
    </location>
</feature>
<comment type="caution">
    <text evidence="3">The sequence shown here is derived from an EMBL/GenBank/DDBJ whole genome shotgun (WGS) entry which is preliminary data.</text>
</comment>
<evidence type="ECO:0000256" key="1">
    <source>
        <dbReference type="SAM" id="MobiDB-lite"/>
    </source>
</evidence>
<accession>A0ABR5S4B7</accession>
<feature type="transmembrane region" description="Helical" evidence="2">
    <location>
        <begin position="82"/>
        <end position="99"/>
    </location>
</feature>
<reference evidence="3 4" key="1">
    <citation type="journal article" date="2016" name="Front. Microbiol.">
        <title>Genomic Resource of Rice Seed Associated Bacteria.</title>
        <authorList>
            <person name="Midha S."/>
            <person name="Bansal K."/>
            <person name="Sharma S."/>
            <person name="Kumar N."/>
            <person name="Patil P.P."/>
            <person name="Chaudhry V."/>
            <person name="Patil P.B."/>
        </authorList>
    </citation>
    <scope>NUCLEOTIDE SEQUENCE [LARGE SCALE GENOMIC DNA]</scope>
    <source>
        <strain evidence="3 4">NS263</strain>
    </source>
</reference>
<gene>
    <name evidence="3" type="ORF">NS263_14110</name>
</gene>
<dbReference type="EMBL" id="LDRB01000083">
    <property type="protein sequence ID" value="KTR38268.1"/>
    <property type="molecule type" value="Genomic_DNA"/>
</dbReference>
<evidence type="ECO:0000256" key="2">
    <source>
        <dbReference type="SAM" id="Phobius"/>
    </source>
</evidence>
<evidence type="ECO:0000313" key="4">
    <source>
        <dbReference type="Proteomes" id="UP000078335"/>
    </source>
</evidence>
<name>A0ABR5S4B7_9MICO</name>